<accession>A0A8J2XF17</accession>
<comment type="caution">
    <text evidence="6">The sequence shown here is derived from an EMBL/GenBank/DDBJ whole genome shotgun (WGS) entry which is preliminary data.</text>
</comment>
<protein>
    <submittedName>
        <fullName evidence="6">Glycolate oxidase</fullName>
    </submittedName>
</protein>
<dbReference type="SUPFAM" id="SSF56176">
    <property type="entry name" value="FAD-binding/transporter-associated domain-like"/>
    <property type="match status" value="1"/>
</dbReference>
<dbReference type="GO" id="GO:0016491">
    <property type="term" value="F:oxidoreductase activity"/>
    <property type="evidence" value="ECO:0007669"/>
    <property type="project" value="UniProtKB-KW"/>
</dbReference>
<dbReference type="SUPFAM" id="SSF55103">
    <property type="entry name" value="FAD-linked oxidases, C-terminal domain"/>
    <property type="match status" value="1"/>
</dbReference>
<dbReference type="Pfam" id="PF01565">
    <property type="entry name" value="FAD_binding_4"/>
    <property type="match status" value="1"/>
</dbReference>
<evidence type="ECO:0000259" key="5">
    <source>
        <dbReference type="PROSITE" id="PS51387"/>
    </source>
</evidence>
<evidence type="ECO:0000256" key="1">
    <source>
        <dbReference type="ARBA" id="ARBA00001974"/>
    </source>
</evidence>
<feature type="domain" description="FAD-binding PCMH-type" evidence="5">
    <location>
        <begin position="25"/>
        <end position="204"/>
    </location>
</feature>
<dbReference type="Gene3D" id="3.30.465.10">
    <property type="match status" value="1"/>
</dbReference>
<dbReference type="EMBL" id="BMEV01000043">
    <property type="protein sequence ID" value="GFZ80996.1"/>
    <property type="molecule type" value="Genomic_DNA"/>
</dbReference>
<dbReference type="AlphaFoldDB" id="A0A8J2XF17"/>
<organism evidence="6 7">
    <name type="scientific">Compostibacillus humi</name>
    <dbReference type="NCBI Taxonomy" id="1245525"/>
    <lineage>
        <taxon>Bacteria</taxon>
        <taxon>Bacillati</taxon>
        <taxon>Bacillota</taxon>
        <taxon>Bacilli</taxon>
        <taxon>Bacillales</taxon>
        <taxon>Bacillaceae</taxon>
        <taxon>Compostibacillus</taxon>
    </lineage>
</organism>
<gene>
    <name evidence="6" type="primary">glcE</name>
    <name evidence="6" type="ORF">GCM10010978_22550</name>
</gene>
<dbReference type="RefSeq" id="WP_188392505.1">
    <property type="nucleotide sequence ID" value="NZ_BMEV01000043.1"/>
</dbReference>
<dbReference type="Pfam" id="PF02913">
    <property type="entry name" value="FAD-oxidase_C"/>
    <property type="match status" value="1"/>
</dbReference>
<dbReference type="InterPro" id="IPR016166">
    <property type="entry name" value="FAD-bd_PCMH"/>
</dbReference>
<keyword evidence="3" id="KW-0274">FAD</keyword>
<proteinExistence type="predicted"/>
<dbReference type="PANTHER" id="PTHR11748">
    <property type="entry name" value="D-LACTATE DEHYDROGENASE"/>
    <property type="match status" value="1"/>
</dbReference>
<reference evidence="6" key="2">
    <citation type="submission" date="2020-09" db="EMBL/GenBank/DDBJ databases">
        <authorList>
            <person name="Sun Q."/>
            <person name="Zhou Y."/>
        </authorList>
    </citation>
    <scope>NUCLEOTIDE SEQUENCE</scope>
    <source>
        <strain evidence="6">CGMCC 1.12360</strain>
    </source>
</reference>
<evidence type="ECO:0000313" key="6">
    <source>
        <dbReference type="EMBL" id="GFZ80996.1"/>
    </source>
</evidence>
<keyword evidence="4" id="KW-0560">Oxidoreductase</keyword>
<dbReference type="InterPro" id="IPR006094">
    <property type="entry name" value="Oxid_FAD_bind_N"/>
</dbReference>
<dbReference type="GO" id="GO:0071949">
    <property type="term" value="F:FAD binding"/>
    <property type="evidence" value="ECO:0007669"/>
    <property type="project" value="InterPro"/>
</dbReference>
<dbReference type="PROSITE" id="PS51387">
    <property type="entry name" value="FAD_PCMH"/>
    <property type="match status" value="1"/>
</dbReference>
<reference evidence="6" key="1">
    <citation type="journal article" date="2014" name="Int. J. Syst. Evol. Microbiol.">
        <title>Complete genome sequence of Corynebacterium casei LMG S-19264T (=DSM 44701T), isolated from a smear-ripened cheese.</title>
        <authorList>
            <consortium name="US DOE Joint Genome Institute (JGI-PGF)"/>
            <person name="Walter F."/>
            <person name="Albersmeier A."/>
            <person name="Kalinowski J."/>
            <person name="Ruckert C."/>
        </authorList>
    </citation>
    <scope>NUCLEOTIDE SEQUENCE</scope>
    <source>
        <strain evidence="6">CGMCC 1.12360</strain>
    </source>
</reference>
<evidence type="ECO:0000313" key="7">
    <source>
        <dbReference type="Proteomes" id="UP000602050"/>
    </source>
</evidence>
<evidence type="ECO:0000256" key="4">
    <source>
        <dbReference type="ARBA" id="ARBA00023002"/>
    </source>
</evidence>
<dbReference type="Proteomes" id="UP000602050">
    <property type="component" value="Unassembled WGS sequence"/>
</dbReference>
<name>A0A8J2XF17_9BACI</name>
<dbReference type="InterPro" id="IPR016169">
    <property type="entry name" value="FAD-bd_PCMH_sub2"/>
</dbReference>
<keyword evidence="2" id="KW-0285">Flavoprotein</keyword>
<sequence>MIVSDIENILPKEQIKENKEQDHLLGNSGVQIIEAYSEEDISKVLAYAYENEKTVNVISGGTKRGYGGEIEKADILLSLANYKGIVEHSVGDLTMTVRPGTTLKEIADELALKGQSVALDPPWPEMATIGGIISANDSGPKRLLYGSARDLVIGLRVVYADGRVIRTGGKVVKNVAGYDMNKLFIGAMGTLGVISEITIKLRPLPKYEGLSLLHFPDGNGQPIRDFSVSLLDSMMEPVTLELLSPSLAEKLTGKSSYTLAISFEDRENAVIAQEKWVRENLPAGVELTVLHQEEAKKWWEDFRRIGPNGYNDEMNEGTTLAALKIGSNNLDVLDVLQTAELLAETHHVAMEGHGGLGHGISRVYIKGQQENTAAFIHALRGKAEEKHGYVVCTHLPFKLREAVNVWGERPTYFALLEGIKKVNDPKRILNRKRFVGGI</sequence>
<comment type="cofactor">
    <cofactor evidence="1">
        <name>FAD</name>
        <dbReference type="ChEBI" id="CHEBI:57692"/>
    </cofactor>
</comment>
<keyword evidence="7" id="KW-1185">Reference proteome</keyword>
<dbReference type="PANTHER" id="PTHR11748:SF103">
    <property type="entry name" value="GLYCOLATE OXIDASE SUBUNIT GLCE"/>
    <property type="match status" value="1"/>
</dbReference>
<evidence type="ECO:0000256" key="2">
    <source>
        <dbReference type="ARBA" id="ARBA00022630"/>
    </source>
</evidence>
<dbReference type="InterPro" id="IPR016164">
    <property type="entry name" value="FAD-linked_Oxase-like_C"/>
</dbReference>
<dbReference type="InterPro" id="IPR004113">
    <property type="entry name" value="FAD-bd_oxidored_4_C"/>
</dbReference>
<evidence type="ECO:0000256" key="3">
    <source>
        <dbReference type="ARBA" id="ARBA00022827"/>
    </source>
</evidence>
<dbReference type="InterPro" id="IPR036318">
    <property type="entry name" value="FAD-bd_PCMH-like_sf"/>
</dbReference>